<accession>A0A1E3JVY6</accession>
<name>A0A1E3JVY6_9TREE</name>
<dbReference type="AlphaFoldDB" id="A0A1E3JVY6"/>
<evidence type="ECO:0000256" key="1">
    <source>
        <dbReference type="SAM" id="MobiDB-lite"/>
    </source>
</evidence>
<reference evidence="2 3" key="1">
    <citation type="submission" date="2016-06" db="EMBL/GenBank/DDBJ databases">
        <title>Evolution of pathogenesis and genome organization in the Tremellales.</title>
        <authorList>
            <person name="Cuomo C."/>
            <person name="Litvintseva A."/>
            <person name="Heitman J."/>
            <person name="Chen Y."/>
            <person name="Sun S."/>
            <person name="Springer D."/>
            <person name="Dromer F."/>
            <person name="Young S."/>
            <person name="Zeng Q."/>
            <person name="Chapman S."/>
            <person name="Gujja S."/>
            <person name="Saif S."/>
            <person name="Birren B."/>
        </authorList>
    </citation>
    <scope>NUCLEOTIDE SEQUENCE [LARGE SCALE GENOMIC DNA]</scope>
    <source>
        <strain evidence="2 3">CBS 6273</strain>
    </source>
</reference>
<sequence>MTEVARNPSSYEASDLGRFDVPASAQELEEFEPDEDAILGLFADGYPSQPQESHVDDNGKGSSRVLPWRARAWRTLKGQVSNPKSIMARSASPSVASNSSASAINTDLDLSVFIKRTKDPAKRDMIIQVMKSFASEDELKNKTVKTAEEKKVWAILRSEA</sequence>
<dbReference type="Proteomes" id="UP000095149">
    <property type="component" value="Unassembled WGS sequence"/>
</dbReference>
<evidence type="ECO:0000313" key="2">
    <source>
        <dbReference type="EMBL" id="ODO05019.1"/>
    </source>
</evidence>
<gene>
    <name evidence="2" type="ORF">I350_05631</name>
</gene>
<organism evidence="2 3">
    <name type="scientific">Cryptococcus amylolentus CBS 6273</name>
    <dbReference type="NCBI Taxonomy" id="1296118"/>
    <lineage>
        <taxon>Eukaryota</taxon>
        <taxon>Fungi</taxon>
        <taxon>Dikarya</taxon>
        <taxon>Basidiomycota</taxon>
        <taxon>Agaricomycotina</taxon>
        <taxon>Tremellomycetes</taxon>
        <taxon>Tremellales</taxon>
        <taxon>Cryptococcaceae</taxon>
        <taxon>Cryptococcus</taxon>
    </lineage>
</organism>
<proteinExistence type="predicted"/>
<protein>
    <submittedName>
        <fullName evidence="2">Uncharacterized protein</fullName>
    </submittedName>
</protein>
<comment type="caution">
    <text evidence="2">The sequence shown here is derived from an EMBL/GenBank/DDBJ whole genome shotgun (WGS) entry which is preliminary data.</text>
</comment>
<evidence type="ECO:0000313" key="3">
    <source>
        <dbReference type="Proteomes" id="UP000095149"/>
    </source>
</evidence>
<dbReference type="EMBL" id="MEKH01000008">
    <property type="protein sequence ID" value="ODO05019.1"/>
    <property type="molecule type" value="Genomic_DNA"/>
</dbReference>
<feature type="region of interest" description="Disordered" evidence="1">
    <location>
        <begin position="43"/>
        <end position="63"/>
    </location>
</feature>